<dbReference type="Pfam" id="PF00339">
    <property type="entry name" value="Arrestin_N"/>
    <property type="match status" value="1"/>
</dbReference>
<evidence type="ECO:0000256" key="3">
    <source>
        <dbReference type="SAM" id="MobiDB-lite"/>
    </source>
</evidence>
<comment type="similarity">
    <text evidence="1">Belongs to the arrestin family.</text>
</comment>
<dbReference type="InterPro" id="IPR011022">
    <property type="entry name" value="Arrestin_C-like"/>
</dbReference>
<gene>
    <name evidence="5" type="ORF">CLUMA_CG012198</name>
</gene>
<dbReference type="STRING" id="568069.A0A1J1IE86"/>
<dbReference type="OrthoDB" id="2333384at2759"/>
<organism evidence="5 6">
    <name type="scientific">Clunio marinus</name>
    <dbReference type="NCBI Taxonomy" id="568069"/>
    <lineage>
        <taxon>Eukaryota</taxon>
        <taxon>Metazoa</taxon>
        <taxon>Ecdysozoa</taxon>
        <taxon>Arthropoda</taxon>
        <taxon>Hexapoda</taxon>
        <taxon>Insecta</taxon>
        <taxon>Pterygota</taxon>
        <taxon>Neoptera</taxon>
        <taxon>Endopterygota</taxon>
        <taxon>Diptera</taxon>
        <taxon>Nematocera</taxon>
        <taxon>Chironomoidea</taxon>
        <taxon>Chironomidae</taxon>
        <taxon>Clunio</taxon>
    </lineage>
</organism>
<dbReference type="PANTHER" id="PTHR11188:SF167">
    <property type="entry name" value="ARRESTIN C-TERMINAL-LIKE DOMAIN-CONTAINING PROTEIN-RELATED"/>
    <property type="match status" value="1"/>
</dbReference>
<dbReference type="Proteomes" id="UP000183832">
    <property type="component" value="Unassembled WGS sequence"/>
</dbReference>
<keyword evidence="6" id="KW-1185">Reference proteome</keyword>
<evidence type="ECO:0000259" key="4">
    <source>
        <dbReference type="SMART" id="SM01017"/>
    </source>
</evidence>
<dbReference type="GO" id="GO:0015031">
    <property type="term" value="P:protein transport"/>
    <property type="evidence" value="ECO:0007669"/>
    <property type="project" value="TreeGrafter"/>
</dbReference>
<sequence>MVKCVVKYDNNPNGIYYSGQSLSGIIEFENEKTRNVRGVSLRIEGFAKCSWSESEGTGKNRRTVRYRGREDYINSFSYLIGSYDVTESVLTEGVHKFNFSCVLPQQLPTSFESHYGYIRYQIKVEVERPWKFDIKYCFGFTVIKILDLNYEPPAIRSPMKTETSKTFFLGLGSKPLFVAAEIPMSGFVSGQLIPVSVKINNESSTDVEATRVSLKKIIHYNSLTPRRRTKERIEKVAEVIHVGVPGKSKNNVTAMLKIPPVPPTNTAYCKVIQVSYEIRIKAKIGGIHRSPGLRFPITIGTVPLQNSIYTQPRLGWNAGAAAAAALPLPSTSNAQPSAPEFDALQPSAPFDLPPPSYQEAIGGSTKKDSNNGEALTEDQPFSPMYPVFNFSSQPQPQSQINIQPSNSELPPSYNASQENYQEKKGF</sequence>
<accession>A0A1J1IE86</accession>
<dbReference type="Gene3D" id="2.60.40.640">
    <property type="match status" value="2"/>
</dbReference>
<name>A0A1J1IE86_9DIPT</name>
<feature type="region of interest" description="Disordered" evidence="3">
    <location>
        <begin position="331"/>
        <end position="426"/>
    </location>
</feature>
<proteinExistence type="inferred from homology"/>
<dbReference type="InterPro" id="IPR014752">
    <property type="entry name" value="Arrestin-like_C"/>
</dbReference>
<dbReference type="Pfam" id="PF02752">
    <property type="entry name" value="Arrestin_C"/>
    <property type="match status" value="1"/>
</dbReference>
<evidence type="ECO:0000313" key="5">
    <source>
        <dbReference type="EMBL" id="CRK98591.1"/>
    </source>
</evidence>
<feature type="compositionally biased region" description="Low complexity" evidence="3">
    <location>
        <begin position="391"/>
        <end position="407"/>
    </location>
</feature>
<feature type="domain" description="Arrestin C-terminal-like" evidence="4">
    <location>
        <begin position="172"/>
        <end position="304"/>
    </location>
</feature>
<dbReference type="EMBL" id="CVRI01000048">
    <property type="protein sequence ID" value="CRK98591.1"/>
    <property type="molecule type" value="Genomic_DNA"/>
</dbReference>
<dbReference type="InterPro" id="IPR014756">
    <property type="entry name" value="Ig_E-set"/>
</dbReference>
<dbReference type="PANTHER" id="PTHR11188">
    <property type="entry name" value="ARRESTIN DOMAIN CONTAINING PROTEIN"/>
    <property type="match status" value="1"/>
</dbReference>
<dbReference type="SUPFAM" id="SSF81296">
    <property type="entry name" value="E set domains"/>
    <property type="match status" value="2"/>
</dbReference>
<dbReference type="InterPro" id="IPR050357">
    <property type="entry name" value="Arrestin_domain-protein"/>
</dbReference>
<dbReference type="InterPro" id="IPR011021">
    <property type="entry name" value="Arrestin-like_N"/>
</dbReference>
<protein>
    <submittedName>
        <fullName evidence="5">CLUMA_CG012198, isoform A</fullName>
    </submittedName>
</protein>
<evidence type="ECO:0000313" key="6">
    <source>
        <dbReference type="Proteomes" id="UP000183832"/>
    </source>
</evidence>
<dbReference type="AlphaFoldDB" id="A0A1J1IE86"/>
<dbReference type="SMART" id="SM01017">
    <property type="entry name" value="Arrestin_C"/>
    <property type="match status" value="1"/>
</dbReference>
<evidence type="ECO:0000256" key="1">
    <source>
        <dbReference type="ARBA" id="ARBA00005298"/>
    </source>
</evidence>
<evidence type="ECO:0000256" key="2">
    <source>
        <dbReference type="ARBA" id="ARBA00022606"/>
    </source>
</evidence>
<keyword evidence="2" id="KW-0716">Sensory transduction</keyword>
<reference evidence="5 6" key="1">
    <citation type="submission" date="2015-04" db="EMBL/GenBank/DDBJ databases">
        <authorList>
            <person name="Syromyatnikov M.Y."/>
            <person name="Popov V.N."/>
        </authorList>
    </citation>
    <scope>NUCLEOTIDE SEQUENCE [LARGE SCALE GENOMIC DNA]</scope>
</reference>
<dbReference type="GO" id="GO:0005737">
    <property type="term" value="C:cytoplasm"/>
    <property type="evidence" value="ECO:0007669"/>
    <property type="project" value="TreeGrafter"/>
</dbReference>